<dbReference type="Pfam" id="PF12767">
    <property type="entry name" value="SAGA-Tad1"/>
    <property type="match status" value="1"/>
</dbReference>
<dbReference type="PANTHER" id="PTHR21277">
    <property type="entry name" value="TRANSCRIPTIONAL ADAPTER 1"/>
    <property type="match status" value="1"/>
</dbReference>
<dbReference type="PANTHER" id="PTHR21277:SF5">
    <property type="entry name" value="TRANSCRIPTIONAL ADAPTER 1"/>
    <property type="match status" value="1"/>
</dbReference>
<keyword evidence="4" id="KW-0539">Nucleus</keyword>
<dbReference type="EMBL" id="FWEW01000597">
    <property type="protein sequence ID" value="SLM35230.1"/>
    <property type="molecule type" value="Genomic_DNA"/>
</dbReference>
<comment type="subcellular location">
    <subcellularLocation>
        <location evidence="1">Nucleus</location>
    </subcellularLocation>
</comment>
<sequence>MPDIDPAALSRSDPIPGAAPPQLALKVNGSSLPLSQKASKGVNAAQRIDIEPLYTSLKAAVGELWGQYKEAVSLFLLGHLNQNELSHRIDSFVTTDPMIEHQHNQLIAAIYGNVVRDLPDPGVAPWVSANDKPTLLSKPVSGDAAEQRLKTEVMQLPARDRRRLKEVPEVDSFNPYPNPMVEYHHAKQIKLPDTVPASAGGLNKTNWDLEIRKRYSQPLASETGVFPDADAIHGRMVPICYEESLVNGCSPACADFMATATEQYIKEVLSGIFGRTRSNISASSGNGIMTRKYRRQLEREEEAWLRGDVIKGAGNGMLPVEAREAMGRQPLGMGDLRLALEVGNCSLGQIPLVVERVMGGYLEGELEEWGQDGTSEANEKGLLGGGEGVVNGVNGATGDELPIDESDWRWEGGGAADREKLASLLDDCLAVGL</sequence>
<keyword evidence="2" id="KW-0805">Transcription regulation</keyword>
<dbReference type="GO" id="GO:0000124">
    <property type="term" value="C:SAGA complex"/>
    <property type="evidence" value="ECO:0007669"/>
    <property type="project" value="UniProtKB-ARBA"/>
</dbReference>
<dbReference type="InterPro" id="IPR024738">
    <property type="entry name" value="Hfi1/Tada1"/>
</dbReference>
<evidence type="ECO:0000313" key="6">
    <source>
        <dbReference type="Proteomes" id="UP000192927"/>
    </source>
</evidence>
<evidence type="ECO:0000256" key="1">
    <source>
        <dbReference type="ARBA" id="ARBA00004123"/>
    </source>
</evidence>
<dbReference type="GO" id="GO:0005634">
    <property type="term" value="C:nucleus"/>
    <property type="evidence" value="ECO:0007669"/>
    <property type="project" value="UniProtKB-SubCell"/>
</dbReference>
<name>A0A1W5CWR4_9LECA</name>
<evidence type="ECO:0000256" key="4">
    <source>
        <dbReference type="ARBA" id="ARBA00023242"/>
    </source>
</evidence>
<dbReference type="GO" id="GO:0006357">
    <property type="term" value="P:regulation of transcription by RNA polymerase II"/>
    <property type="evidence" value="ECO:0007669"/>
    <property type="project" value="TreeGrafter"/>
</dbReference>
<dbReference type="GO" id="GO:0003713">
    <property type="term" value="F:transcription coactivator activity"/>
    <property type="evidence" value="ECO:0007669"/>
    <property type="project" value="TreeGrafter"/>
</dbReference>
<evidence type="ECO:0000256" key="2">
    <source>
        <dbReference type="ARBA" id="ARBA00023015"/>
    </source>
</evidence>
<evidence type="ECO:0000313" key="5">
    <source>
        <dbReference type="EMBL" id="SLM35230.1"/>
    </source>
</evidence>
<accession>A0A1W5CWR4</accession>
<proteinExistence type="predicted"/>
<reference evidence="6" key="1">
    <citation type="submission" date="2017-03" db="EMBL/GenBank/DDBJ databases">
        <authorList>
            <person name="Sharma R."/>
            <person name="Thines M."/>
        </authorList>
    </citation>
    <scope>NUCLEOTIDE SEQUENCE [LARGE SCALE GENOMIC DNA]</scope>
</reference>
<protein>
    <submittedName>
        <fullName evidence="5">Transcriptional coactivator Hfi1/Transcriptional adapter 1</fullName>
    </submittedName>
</protein>
<keyword evidence="3" id="KW-0804">Transcription</keyword>
<keyword evidence="6" id="KW-1185">Reference proteome</keyword>
<dbReference type="AlphaFoldDB" id="A0A1W5CWR4"/>
<organism evidence="5 6">
    <name type="scientific">Lasallia pustulata</name>
    <dbReference type="NCBI Taxonomy" id="136370"/>
    <lineage>
        <taxon>Eukaryota</taxon>
        <taxon>Fungi</taxon>
        <taxon>Dikarya</taxon>
        <taxon>Ascomycota</taxon>
        <taxon>Pezizomycotina</taxon>
        <taxon>Lecanoromycetes</taxon>
        <taxon>OSLEUM clade</taxon>
        <taxon>Umbilicariomycetidae</taxon>
        <taxon>Umbilicariales</taxon>
        <taxon>Umbilicariaceae</taxon>
        <taxon>Lasallia</taxon>
    </lineage>
</organism>
<dbReference type="Proteomes" id="UP000192927">
    <property type="component" value="Unassembled WGS sequence"/>
</dbReference>
<evidence type="ECO:0000256" key="3">
    <source>
        <dbReference type="ARBA" id="ARBA00023163"/>
    </source>
</evidence>